<protein>
    <submittedName>
        <fullName evidence="1">Uncharacterized protein</fullName>
    </submittedName>
</protein>
<comment type="caution">
    <text evidence="1">The sequence shown here is derived from an EMBL/GenBank/DDBJ whole genome shotgun (WGS) entry which is preliminary data.</text>
</comment>
<gene>
    <name evidence="1" type="ORF">QX249_11630</name>
</gene>
<sequence>MMGESPNTRLIKMLFSDAWYFLVEHKIFNLETVTAMPIRSPLIQDQLLNERLVTRTSMFEQSLSIVVLGDKNNPIICLESGSLIQAENGKIEASHDYSLDVSAPTFEEAIIKLAKKVNEIYGRDLTSSIVCQDLRILSRIDNNINP</sequence>
<evidence type="ECO:0000313" key="1">
    <source>
        <dbReference type="EMBL" id="MDS1821316.1"/>
    </source>
</evidence>
<organism evidence="1 2">
    <name type="scientific">Vibrio parahaemolyticus</name>
    <dbReference type="NCBI Taxonomy" id="670"/>
    <lineage>
        <taxon>Bacteria</taxon>
        <taxon>Pseudomonadati</taxon>
        <taxon>Pseudomonadota</taxon>
        <taxon>Gammaproteobacteria</taxon>
        <taxon>Vibrionales</taxon>
        <taxon>Vibrionaceae</taxon>
        <taxon>Vibrio</taxon>
    </lineage>
</organism>
<dbReference type="EMBL" id="JAUHGG010000003">
    <property type="protein sequence ID" value="MDS1821316.1"/>
    <property type="molecule type" value="Genomic_DNA"/>
</dbReference>
<dbReference type="AlphaFoldDB" id="A0AAW8Q0H0"/>
<accession>A0AAW8Q0H0</accession>
<proteinExistence type="predicted"/>
<name>A0AAW8Q0H0_VIBPH</name>
<reference evidence="1" key="1">
    <citation type="submission" date="2023-06" db="EMBL/GenBank/DDBJ databases">
        <title>Genomic Diversity of Vibrio spp. and Metagenomic Analysis of Pathogens in Florida Gulf Coastal Waters Following Hurricane Ian.</title>
        <authorList>
            <person name="Brumfield K.D."/>
        </authorList>
    </citation>
    <scope>NUCLEOTIDE SEQUENCE</scope>
    <source>
        <strain evidence="1">WBS2B-138</strain>
    </source>
</reference>
<dbReference type="RefSeq" id="WP_311020191.1">
    <property type="nucleotide sequence ID" value="NZ_JAUHGG010000003.1"/>
</dbReference>
<evidence type="ECO:0000313" key="2">
    <source>
        <dbReference type="Proteomes" id="UP001253193"/>
    </source>
</evidence>
<dbReference type="Proteomes" id="UP001253193">
    <property type="component" value="Unassembled WGS sequence"/>
</dbReference>